<comment type="caution">
    <text evidence="1">The sequence shown here is derived from an EMBL/GenBank/DDBJ whole genome shotgun (WGS) entry which is preliminary data.</text>
</comment>
<gene>
    <name evidence="1" type="ORF">S01H1_02733</name>
</gene>
<reference evidence="1" key="1">
    <citation type="journal article" date="2014" name="Front. Microbiol.">
        <title>High frequency of phylogenetically diverse reductive dehalogenase-homologous genes in deep subseafloor sedimentary metagenomes.</title>
        <authorList>
            <person name="Kawai M."/>
            <person name="Futagami T."/>
            <person name="Toyoda A."/>
            <person name="Takaki Y."/>
            <person name="Nishi S."/>
            <person name="Hori S."/>
            <person name="Arai W."/>
            <person name="Tsubouchi T."/>
            <person name="Morono Y."/>
            <person name="Uchiyama I."/>
            <person name="Ito T."/>
            <person name="Fujiyama A."/>
            <person name="Inagaki F."/>
            <person name="Takami H."/>
        </authorList>
    </citation>
    <scope>NUCLEOTIDE SEQUENCE</scope>
    <source>
        <strain evidence="1">Expedition CK06-06</strain>
    </source>
</reference>
<sequence length="215" mass="26200">MFDHFLIKDLDNKEEYSNLYDFATSSVYKYKFEKNEIAKFNGFRKNITEKKGYNNRFYKLPLEYFLSGGNKRFSYRIENLERIIDYIIALEALFLIDGNRYFLRRTISKRISNFLKIDNTDEIVKYMYNERSRIVHGSYITLSENKKEEKIKKLKCHMPLFEELLREIFTKIFDYTFSSREKLIKFMKELYDIPEECIKVMESAKKEAEKYFLMD</sequence>
<evidence type="ECO:0000313" key="1">
    <source>
        <dbReference type="EMBL" id="GAF70883.1"/>
    </source>
</evidence>
<name>X0RQ22_9ZZZZ</name>
<dbReference type="EMBL" id="BARS01001368">
    <property type="protein sequence ID" value="GAF70883.1"/>
    <property type="molecule type" value="Genomic_DNA"/>
</dbReference>
<protein>
    <submittedName>
        <fullName evidence="1">Uncharacterized protein</fullName>
    </submittedName>
</protein>
<proteinExistence type="predicted"/>
<dbReference type="AlphaFoldDB" id="X0RQ22"/>
<organism evidence="1">
    <name type="scientific">marine sediment metagenome</name>
    <dbReference type="NCBI Taxonomy" id="412755"/>
    <lineage>
        <taxon>unclassified sequences</taxon>
        <taxon>metagenomes</taxon>
        <taxon>ecological metagenomes</taxon>
    </lineage>
</organism>
<accession>X0RQ22</accession>